<dbReference type="EMBL" id="QTTN01000030">
    <property type="protein sequence ID" value="REE70455.1"/>
    <property type="molecule type" value="Genomic_DNA"/>
</dbReference>
<reference evidence="2 3" key="1">
    <citation type="submission" date="2018-08" db="EMBL/GenBank/DDBJ databases">
        <title>Genomic Encyclopedia of Type Strains, Phase III (KMG-III): the genomes of soil and plant-associated and newly described type strains.</title>
        <authorList>
            <person name="Whitman W."/>
        </authorList>
    </citation>
    <scope>NUCLEOTIDE SEQUENCE [LARGE SCALE GENOMIC DNA]</scope>
    <source>
        <strain evidence="2 3">CGMCC 1.10966</strain>
    </source>
</reference>
<feature type="region of interest" description="Disordered" evidence="1">
    <location>
        <begin position="101"/>
        <end position="124"/>
    </location>
</feature>
<organism evidence="2 3">
    <name type="scientific">Paenibacillus taihuensis</name>
    <dbReference type="NCBI Taxonomy" id="1156355"/>
    <lineage>
        <taxon>Bacteria</taxon>
        <taxon>Bacillati</taxon>
        <taxon>Bacillota</taxon>
        <taxon>Bacilli</taxon>
        <taxon>Bacillales</taxon>
        <taxon>Paenibacillaceae</taxon>
        <taxon>Paenibacillus</taxon>
    </lineage>
</organism>
<sequence length="135" mass="14606">MHDMQDTALLFQFGDANAAQLASSTLQELGYDPVIQQGSSVHIHIEGSDLTSALEIAQSHGGQLAVQSSIPDIELTNDAYNMANITIPAHVVNEDLVAQDETQSGYKNWDDDAPAEDDYFPDDGSYGYFSGDVHT</sequence>
<evidence type="ECO:0000256" key="1">
    <source>
        <dbReference type="SAM" id="MobiDB-lite"/>
    </source>
</evidence>
<feature type="compositionally biased region" description="Acidic residues" evidence="1">
    <location>
        <begin position="111"/>
        <end position="121"/>
    </location>
</feature>
<evidence type="ECO:0000313" key="2">
    <source>
        <dbReference type="EMBL" id="REE70455.1"/>
    </source>
</evidence>
<dbReference type="Proteomes" id="UP000256304">
    <property type="component" value="Unassembled WGS sequence"/>
</dbReference>
<gene>
    <name evidence="2" type="ORF">A8990_1309</name>
</gene>
<proteinExistence type="predicted"/>
<dbReference type="AlphaFoldDB" id="A0A3D9QWK7"/>
<evidence type="ECO:0000313" key="3">
    <source>
        <dbReference type="Proteomes" id="UP000256304"/>
    </source>
</evidence>
<protein>
    <submittedName>
        <fullName evidence="2">Uncharacterized protein</fullName>
    </submittedName>
</protein>
<comment type="caution">
    <text evidence="2">The sequence shown here is derived from an EMBL/GenBank/DDBJ whole genome shotgun (WGS) entry which is preliminary data.</text>
</comment>
<keyword evidence="3" id="KW-1185">Reference proteome</keyword>
<name>A0A3D9QWK7_9BACL</name>
<accession>A0A3D9QWK7</accession>